<feature type="region of interest" description="Disordered" evidence="1">
    <location>
        <begin position="108"/>
        <end position="130"/>
    </location>
</feature>
<sequence>MTTHFVFVDAKSMVINMENMELAPHVVQATDDSGGRSAPNSNAASSRGMFGDASDETRQINAIEQVGDGAMGTLNFASDANSHRSQGDGSSEEISRIHIVGQVEDASMGSSSHMTISTSPTNPGSISSSWDGDNDEFCAELGRVYRREFRGQTVVWPHPEENIFSSAYVCPFSGECFLSGAMVERGYAGLAGDLQWYHSEDEAKTAALKRFFDCHHFRRQAPNSPADMNRHCREVPYRDTGDPVLPPAYVPQQARQRIQLYQQEALASAVPSMASSDISPLTFSNGSLTLRPPEQDTRMPPQNGVLVAPLVDRNARSVLNERYQDGIINGHHVQQCSIPDANFLVYKIGSSDQPYFTCMFVCPLFG</sequence>
<accession>A0AAD2G6T9</accession>
<reference evidence="2" key="1">
    <citation type="submission" date="2023-08" db="EMBL/GenBank/DDBJ databases">
        <authorList>
            <person name="Audoor S."/>
            <person name="Bilcke G."/>
        </authorList>
    </citation>
    <scope>NUCLEOTIDE SEQUENCE</scope>
</reference>
<keyword evidence="3" id="KW-1185">Reference proteome</keyword>
<name>A0AAD2G6T9_9STRA</name>
<dbReference type="EMBL" id="CAKOGP040002202">
    <property type="protein sequence ID" value="CAJ1965089.1"/>
    <property type="molecule type" value="Genomic_DNA"/>
</dbReference>
<comment type="caution">
    <text evidence="2">The sequence shown here is derived from an EMBL/GenBank/DDBJ whole genome shotgun (WGS) entry which is preliminary data.</text>
</comment>
<dbReference type="AlphaFoldDB" id="A0AAD2G6T9"/>
<gene>
    <name evidence="2" type="ORF">CYCCA115_LOCUS20942</name>
</gene>
<feature type="region of interest" description="Disordered" evidence="1">
    <location>
        <begin position="74"/>
        <end position="94"/>
    </location>
</feature>
<feature type="region of interest" description="Disordered" evidence="1">
    <location>
        <begin position="29"/>
        <end position="53"/>
    </location>
</feature>
<protein>
    <submittedName>
        <fullName evidence="2">Uncharacterized protein</fullName>
    </submittedName>
</protein>
<evidence type="ECO:0000256" key="1">
    <source>
        <dbReference type="SAM" id="MobiDB-lite"/>
    </source>
</evidence>
<organism evidence="2 3">
    <name type="scientific">Cylindrotheca closterium</name>
    <dbReference type="NCBI Taxonomy" id="2856"/>
    <lineage>
        <taxon>Eukaryota</taxon>
        <taxon>Sar</taxon>
        <taxon>Stramenopiles</taxon>
        <taxon>Ochrophyta</taxon>
        <taxon>Bacillariophyta</taxon>
        <taxon>Bacillariophyceae</taxon>
        <taxon>Bacillariophycidae</taxon>
        <taxon>Bacillariales</taxon>
        <taxon>Bacillariaceae</taxon>
        <taxon>Cylindrotheca</taxon>
    </lineage>
</organism>
<evidence type="ECO:0000313" key="3">
    <source>
        <dbReference type="Proteomes" id="UP001295423"/>
    </source>
</evidence>
<evidence type="ECO:0000313" key="2">
    <source>
        <dbReference type="EMBL" id="CAJ1965089.1"/>
    </source>
</evidence>
<dbReference type="Proteomes" id="UP001295423">
    <property type="component" value="Unassembled WGS sequence"/>
</dbReference>
<feature type="compositionally biased region" description="Low complexity" evidence="1">
    <location>
        <begin position="35"/>
        <end position="48"/>
    </location>
</feature>
<proteinExistence type="predicted"/>